<dbReference type="EMBL" id="MBFS01001088">
    <property type="protein sequence ID" value="PVV01429.1"/>
    <property type="molecule type" value="Genomic_DNA"/>
</dbReference>
<organism evidence="2 3">
    <name type="scientific">Smittium megazygosporum</name>
    <dbReference type="NCBI Taxonomy" id="133381"/>
    <lineage>
        <taxon>Eukaryota</taxon>
        <taxon>Fungi</taxon>
        <taxon>Fungi incertae sedis</taxon>
        <taxon>Zoopagomycota</taxon>
        <taxon>Kickxellomycotina</taxon>
        <taxon>Harpellomycetes</taxon>
        <taxon>Harpellales</taxon>
        <taxon>Legeriomycetaceae</taxon>
        <taxon>Smittium</taxon>
    </lineage>
</organism>
<comment type="caution">
    <text evidence="2">The sequence shown here is derived from an EMBL/GenBank/DDBJ whole genome shotgun (WGS) entry which is preliminary data.</text>
</comment>
<dbReference type="STRING" id="133381.A0A2T9Z9Y9"/>
<evidence type="ECO:0000313" key="2">
    <source>
        <dbReference type="EMBL" id="PVV01429.1"/>
    </source>
</evidence>
<sequence length="243" mass="27837">MTSQINYPDPNIKIPERLNIKGEKVVLLAFHENHDTAISKLLSDPITMQYLLNMAKLPTGWTKEEAAERRVTRTLNQSQGTMVNFAIVVKKSVIDNLGITSFEESEYIYPPLKNEKDYPLCSEFDFGVEPYVVVGNVGMQHIDISSARGEVGIIADKRVWGHKISSEAILLVLKYAFETLKFHRIEFVTNKDNSSMRGWLERYCKIQPESIAKDAIFVNNNYTDIYTYALFESDWHSSLKSLF</sequence>
<dbReference type="Gene3D" id="3.40.630.30">
    <property type="match status" value="1"/>
</dbReference>
<reference evidence="2 3" key="1">
    <citation type="journal article" date="2018" name="MBio">
        <title>Comparative Genomics Reveals the Core Gene Toolbox for the Fungus-Insect Symbiosis.</title>
        <authorList>
            <person name="Wang Y."/>
            <person name="Stata M."/>
            <person name="Wang W."/>
            <person name="Stajich J.E."/>
            <person name="White M.M."/>
            <person name="Moncalvo J.M."/>
        </authorList>
    </citation>
    <scope>NUCLEOTIDE SEQUENCE [LARGE SCALE GENOMIC DNA]</scope>
    <source>
        <strain evidence="2 3">SC-DP-2</strain>
    </source>
</reference>
<accession>A0A2T9Z9Y9</accession>
<dbReference type="PANTHER" id="PTHR43610:SF1">
    <property type="entry name" value="N-ACETYLTRANSFERASE DOMAIN-CONTAINING PROTEIN"/>
    <property type="match status" value="1"/>
</dbReference>
<dbReference type="GO" id="GO:0016747">
    <property type="term" value="F:acyltransferase activity, transferring groups other than amino-acyl groups"/>
    <property type="evidence" value="ECO:0007669"/>
    <property type="project" value="InterPro"/>
</dbReference>
<feature type="domain" description="N-acetyltransferase" evidence="1">
    <location>
        <begin position="26"/>
        <end position="202"/>
    </location>
</feature>
<dbReference type="InterPro" id="IPR000182">
    <property type="entry name" value="GNAT_dom"/>
</dbReference>
<dbReference type="PANTHER" id="PTHR43610">
    <property type="entry name" value="BLL6696 PROTEIN"/>
    <property type="match status" value="1"/>
</dbReference>
<proteinExistence type="predicted"/>
<dbReference type="Pfam" id="PF13302">
    <property type="entry name" value="Acetyltransf_3"/>
    <property type="match status" value="1"/>
</dbReference>
<gene>
    <name evidence="2" type="ORF">BB560_004153</name>
</gene>
<dbReference type="InterPro" id="IPR016181">
    <property type="entry name" value="Acyl_CoA_acyltransferase"/>
</dbReference>
<protein>
    <recommendedName>
        <fullName evidence="1">N-acetyltransferase domain-containing protein</fullName>
    </recommendedName>
</protein>
<keyword evidence="3" id="KW-1185">Reference proteome</keyword>
<evidence type="ECO:0000259" key="1">
    <source>
        <dbReference type="Pfam" id="PF13302"/>
    </source>
</evidence>
<dbReference type="SUPFAM" id="SSF55729">
    <property type="entry name" value="Acyl-CoA N-acyltransferases (Nat)"/>
    <property type="match status" value="1"/>
</dbReference>
<dbReference type="Proteomes" id="UP000245609">
    <property type="component" value="Unassembled WGS sequence"/>
</dbReference>
<evidence type="ECO:0000313" key="3">
    <source>
        <dbReference type="Proteomes" id="UP000245609"/>
    </source>
</evidence>
<name>A0A2T9Z9Y9_9FUNG</name>
<dbReference type="AlphaFoldDB" id="A0A2T9Z9Y9"/>
<dbReference type="OrthoDB" id="64477at2759"/>